<evidence type="ECO:0000256" key="2">
    <source>
        <dbReference type="ARBA" id="ARBA00023004"/>
    </source>
</evidence>
<dbReference type="InterPro" id="IPR040086">
    <property type="entry name" value="MJ0683-like"/>
</dbReference>
<dbReference type="SUPFAM" id="SSF102114">
    <property type="entry name" value="Radical SAM enzymes"/>
    <property type="match status" value="1"/>
</dbReference>
<proteinExistence type="predicted"/>
<dbReference type="Proteomes" id="UP000435802">
    <property type="component" value="Unassembled WGS sequence"/>
</dbReference>
<evidence type="ECO:0000256" key="3">
    <source>
        <dbReference type="ARBA" id="ARBA00023014"/>
    </source>
</evidence>
<keyword evidence="6" id="KW-1185">Reference proteome</keyword>
<dbReference type="AlphaFoldDB" id="A0A6N8SMR1"/>
<keyword evidence="1" id="KW-0479">Metal-binding</keyword>
<dbReference type="Pfam" id="PF04055">
    <property type="entry name" value="Radical_SAM"/>
    <property type="match status" value="1"/>
</dbReference>
<sequence length="385" mass="43171">MNDLADLRQGALAPGHTKDVAEALMAQTGMRIGVDRRRGRGAGLNFTGRFEPVTREGFDDGWQTLEELPPFRTEVQVEKPRTIITRNESPDIPFDRSINPYRGCEHGCIYCFARPTHAFMGLSAGLDFEAKLFAKPDAPKMLERELSKPGYKPRVIAIGTNTDPYQPIEKEWRIMRQMLEVLDKANHPVSIVTKSALVMRDIDILSRMAARGLAWVGMSVTTLDRKLARTMEPRAATPPRRLETIRALSEAGIPTAIMMAPIIPGLNDHEIERVLDSGKAAGALEASYVLLRLPLEVSPLFRDWLLRNYPDRYRHVMSLVRSMRGGKDYDAEFGKRMKGAGPYAWQIARRFEMAGKRLGLTRTRRSLASDQFVPPSGSGVQLSLL</sequence>
<dbReference type="PROSITE" id="PS51918">
    <property type="entry name" value="RADICAL_SAM"/>
    <property type="match status" value="1"/>
</dbReference>
<evidence type="ECO:0000256" key="1">
    <source>
        <dbReference type="ARBA" id="ARBA00022723"/>
    </source>
</evidence>
<dbReference type="GO" id="GO:0051536">
    <property type="term" value="F:iron-sulfur cluster binding"/>
    <property type="evidence" value="ECO:0007669"/>
    <property type="project" value="UniProtKB-KW"/>
</dbReference>
<dbReference type="SFLD" id="SFLDS00029">
    <property type="entry name" value="Radical_SAM"/>
    <property type="match status" value="1"/>
</dbReference>
<evidence type="ECO:0000313" key="5">
    <source>
        <dbReference type="EMBL" id="MXN48150.1"/>
    </source>
</evidence>
<name>A0A6N8SMR1_9HYPH</name>
<gene>
    <name evidence="5" type="ORF">GR138_23350</name>
</gene>
<dbReference type="InterPro" id="IPR006638">
    <property type="entry name" value="Elp3/MiaA/NifB-like_rSAM"/>
</dbReference>
<dbReference type="SFLD" id="SFLDG01084">
    <property type="entry name" value="Uncharacterised_Radical_SAM_Su"/>
    <property type="match status" value="1"/>
</dbReference>
<feature type="domain" description="Radical SAM core" evidence="4">
    <location>
        <begin position="90"/>
        <end position="327"/>
    </location>
</feature>
<dbReference type="GO" id="GO:0046872">
    <property type="term" value="F:metal ion binding"/>
    <property type="evidence" value="ECO:0007669"/>
    <property type="project" value="UniProtKB-KW"/>
</dbReference>
<protein>
    <submittedName>
        <fullName evidence="5">PA0069 family radical SAM protein</fullName>
    </submittedName>
</protein>
<dbReference type="CDD" id="cd01335">
    <property type="entry name" value="Radical_SAM"/>
    <property type="match status" value="1"/>
</dbReference>
<dbReference type="OrthoDB" id="9785699at2"/>
<evidence type="ECO:0000259" key="4">
    <source>
        <dbReference type="PROSITE" id="PS51918"/>
    </source>
</evidence>
<dbReference type="PANTHER" id="PTHR43432:SF3">
    <property type="entry name" value="SLR0285 PROTEIN"/>
    <property type="match status" value="1"/>
</dbReference>
<dbReference type="NCBIfam" id="NF033668">
    <property type="entry name" value="rSAM_PA0069"/>
    <property type="match status" value="1"/>
</dbReference>
<dbReference type="EMBL" id="WUMK01000009">
    <property type="protein sequence ID" value="MXN48150.1"/>
    <property type="molecule type" value="Genomic_DNA"/>
</dbReference>
<dbReference type="SMART" id="SM00729">
    <property type="entry name" value="Elp3"/>
    <property type="match status" value="1"/>
</dbReference>
<dbReference type="PANTHER" id="PTHR43432">
    <property type="entry name" value="SLR0285 PROTEIN"/>
    <property type="match status" value="1"/>
</dbReference>
<reference evidence="5 6" key="1">
    <citation type="submission" date="2019-12" db="EMBL/GenBank/DDBJ databases">
        <title>Shinella kummerowiae sp. nov., a symbiotic bacterium isolated from root nodules of the herbal legume Kummerowia stipulacea.</title>
        <authorList>
            <person name="Gao J."/>
        </authorList>
    </citation>
    <scope>NUCLEOTIDE SEQUENCE [LARGE SCALE GENOMIC DNA]</scope>
    <source>
        <strain evidence="5 6">CCBAU 25048</strain>
    </source>
</reference>
<accession>A0A6N8SMR1</accession>
<organism evidence="5 6">
    <name type="scientific">Shinella kummerowiae</name>
    <dbReference type="NCBI Taxonomy" id="417745"/>
    <lineage>
        <taxon>Bacteria</taxon>
        <taxon>Pseudomonadati</taxon>
        <taxon>Pseudomonadota</taxon>
        <taxon>Alphaproteobacteria</taxon>
        <taxon>Hyphomicrobiales</taxon>
        <taxon>Rhizobiaceae</taxon>
        <taxon>Shinella</taxon>
    </lineage>
</organism>
<dbReference type="InterPro" id="IPR007197">
    <property type="entry name" value="rSAM"/>
</dbReference>
<dbReference type="Gene3D" id="3.80.30.30">
    <property type="match status" value="1"/>
</dbReference>
<dbReference type="GO" id="GO:0003824">
    <property type="term" value="F:catalytic activity"/>
    <property type="evidence" value="ECO:0007669"/>
    <property type="project" value="InterPro"/>
</dbReference>
<dbReference type="RefSeq" id="WP_160861641.1">
    <property type="nucleotide sequence ID" value="NZ_WUMK01000009.1"/>
</dbReference>
<keyword evidence="3" id="KW-0411">Iron-sulfur</keyword>
<keyword evidence="2" id="KW-0408">Iron</keyword>
<dbReference type="InterPro" id="IPR058240">
    <property type="entry name" value="rSAM_sf"/>
</dbReference>
<comment type="caution">
    <text evidence="5">The sequence shown here is derived from an EMBL/GenBank/DDBJ whole genome shotgun (WGS) entry which is preliminary data.</text>
</comment>
<evidence type="ECO:0000313" key="6">
    <source>
        <dbReference type="Proteomes" id="UP000435802"/>
    </source>
</evidence>